<dbReference type="EMBL" id="APND01000002">
    <property type="protein sequence ID" value="MES1929175.1"/>
    <property type="molecule type" value="Genomic_DNA"/>
</dbReference>
<keyword evidence="1" id="KW-0732">Signal</keyword>
<dbReference type="RefSeq" id="WP_353110668.1">
    <property type="nucleotide sequence ID" value="NZ_APND01000002.1"/>
</dbReference>
<evidence type="ECO:0000256" key="1">
    <source>
        <dbReference type="SAM" id="SignalP"/>
    </source>
</evidence>
<dbReference type="Proteomes" id="UP001460888">
    <property type="component" value="Unassembled WGS sequence"/>
</dbReference>
<organism evidence="2 3">
    <name type="scientific">Salinisphaera dokdonensis CL-ES53</name>
    <dbReference type="NCBI Taxonomy" id="1304272"/>
    <lineage>
        <taxon>Bacteria</taxon>
        <taxon>Pseudomonadati</taxon>
        <taxon>Pseudomonadota</taxon>
        <taxon>Gammaproteobacteria</taxon>
        <taxon>Salinisphaerales</taxon>
        <taxon>Salinisphaeraceae</taxon>
        <taxon>Salinisphaera</taxon>
    </lineage>
</organism>
<accession>A0ABV2B0S3</accession>
<protein>
    <recommendedName>
        <fullName evidence="4">DUF4864 domain-containing protein</fullName>
    </recommendedName>
</protein>
<feature type="chain" id="PRO_5047025860" description="DUF4864 domain-containing protein" evidence="1">
    <location>
        <begin position="25"/>
        <end position="156"/>
    </location>
</feature>
<proteinExistence type="predicted"/>
<keyword evidence="3" id="KW-1185">Reference proteome</keyword>
<dbReference type="InterPro" id="IPR032347">
    <property type="entry name" value="DUF4864"/>
</dbReference>
<feature type="signal peptide" evidence="1">
    <location>
        <begin position="1"/>
        <end position="24"/>
    </location>
</feature>
<evidence type="ECO:0000313" key="2">
    <source>
        <dbReference type="EMBL" id="MES1929175.1"/>
    </source>
</evidence>
<evidence type="ECO:0000313" key="3">
    <source>
        <dbReference type="Proteomes" id="UP001460888"/>
    </source>
</evidence>
<dbReference type="Pfam" id="PF16156">
    <property type="entry name" value="DUF4864"/>
    <property type="match status" value="1"/>
</dbReference>
<comment type="caution">
    <text evidence="2">The sequence shown here is derived from an EMBL/GenBank/DDBJ whole genome shotgun (WGS) entry which is preliminary data.</text>
</comment>
<sequence>MSKRSMIFAFVVLLLCSLPGAALAEALEPSPALSPTDVVRAQLAALRAENRDNGARRAFRFASPANRQTIGSASDFAAVLEQGYADMFSQVRARVKLQQRDGDQARVVAELEQIDGRQSAYVFFLSRQPSGNCEDCWMTDGVYPLESTHDAPMYSI</sequence>
<evidence type="ECO:0008006" key="4">
    <source>
        <dbReference type="Google" id="ProtNLM"/>
    </source>
</evidence>
<gene>
    <name evidence="2" type="ORF">SADO_07962</name>
</gene>
<name>A0ABV2B0S3_9GAMM</name>
<reference evidence="2 3" key="1">
    <citation type="submission" date="2013-03" db="EMBL/GenBank/DDBJ databases">
        <title>Salinisphaera dokdonensis CL-ES53 Genome Sequencing.</title>
        <authorList>
            <person name="Li C."/>
            <person name="Lai Q."/>
            <person name="Shao Z."/>
        </authorList>
    </citation>
    <scope>NUCLEOTIDE SEQUENCE [LARGE SCALE GENOMIC DNA]</scope>
    <source>
        <strain evidence="2 3">CL-ES53</strain>
    </source>
</reference>
<dbReference type="PANTHER" id="PTHR35716">
    <property type="entry name" value="OS05G0574700 PROTEIN-RELATED"/>
    <property type="match status" value="1"/>
</dbReference>